<evidence type="ECO:0000313" key="3">
    <source>
        <dbReference type="EMBL" id="KAK8040545.1"/>
    </source>
</evidence>
<keyword evidence="4" id="KW-1185">Reference proteome</keyword>
<comment type="caution">
    <text evidence="3">The sequence shown here is derived from an EMBL/GenBank/DDBJ whole genome shotgun (WGS) entry which is preliminary data.</text>
</comment>
<reference evidence="3 4" key="1">
    <citation type="submission" date="2023-01" db="EMBL/GenBank/DDBJ databases">
        <title>Analysis of 21 Apiospora genomes using comparative genomics revels a genus with tremendous synthesis potential of carbohydrate active enzymes and secondary metabolites.</title>
        <authorList>
            <person name="Sorensen T."/>
        </authorList>
    </citation>
    <scope>NUCLEOTIDE SEQUENCE [LARGE SCALE GENOMIC DNA]</scope>
    <source>
        <strain evidence="3 4">CBS 20057</strain>
    </source>
</reference>
<dbReference type="PANTHER" id="PTHR35910">
    <property type="entry name" value="2EXR DOMAIN-CONTAINING PROTEIN"/>
    <property type="match status" value="1"/>
</dbReference>
<accession>A0ABR1T1T9</accession>
<dbReference type="Pfam" id="PF20150">
    <property type="entry name" value="2EXR"/>
    <property type="match status" value="1"/>
</dbReference>
<dbReference type="InterPro" id="IPR045518">
    <property type="entry name" value="2EXR"/>
</dbReference>
<sequence length="520" mass="59329">MKFQVPNDIDNDVKDSPRLFDTVPVIGIKRKHSDVFYDTTWVSRKRRGFIPNAIQQKVRVKRRGDGDYMTAVPKKRRIVIREAVNSGLLIQGRIIVPPKAGAWRLDEKAGDVNVNELAGMVGRLDIEKTWPQFSRLPPELRRLVWQHTWEHRVVTISRRLSALRDRAVGVHTHPRDEPLASNATRLFKTRQTRTDHWGVDDSAYSQGSDDKANGRDFIASTTTDSKPPVSLFVNYESRHETLLHFQTAFALSGNKARIYFNFSLDSLKLPRHHPLGLCFEVNDLQKLTSITIPELFPILPLFKNRTGPYDFHKSPMLQNARVPPVTDGTLAFYPEFDHAWQLLRWHFPNLREINLEPVSNCKLQNSAMSRLVPINLNTSTNPYATDEWCTSCHNLQVGASRRFRQVGVNAPYLESVFDACGFFGPPAYLRNKVVVGTVKKKGRQDENVTVTFWSIRHHPEDRQYVFSPPSPPTGTTKRAGRDNASPAPNSPHSYELECLAKSLERFLGPPTEHDYLALEI</sequence>
<dbReference type="PANTHER" id="PTHR35910:SF1">
    <property type="entry name" value="2EXR DOMAIN-CONTAINING PROTEIN"/>
    <property type="match status" value="1"/>
</dbReference>
<protein>
    <recommendedName>
        <fullName evidence="2">2EXR domain-containing protein</fullName>
    </recommendedName>
</protein>
<evidence type="ECO:0000313" key="4">
    <source>
        <dbReference type="Proteomes" id="UP001396898"/>
    </source>
</evidence>
<gene>
    <name evidence="3" type="ORF">PG991_000333</name>
</gene>
<feature type="domain" description="2EXR" evidence="2">
    <location>
        <begin position="131"/>
        <end position="267"/>
    </location>
</feature>
<proteinExistence type="predicted"/>
<evidence type="ECO:0000256" key="1">
    <source>
        <dbReference type="SAM" id="MobiDB-lite"/>
    </source>
</evidence>
<dbReference type="EMBL" id="JAQQWI010000001">
    <property type="protein sequence ID" value="KAK8040545.1"/>
    <property type="molecule type" value="Genomic_DNA"/>
</dbReference>
<organism evidence="3 4">
    <name type="scientific">Apiospora marii</name>
    <dbReference type="NCBI Taxonomy" id="335849"/>
    <lineage>
        <taxon>Eukaryota</taxon>
        <taxon>Fungi</taxon>
        <taxon>Dikarya</taxon>
        <taxon>Ascomycota</taxon>
        <taxon>Pezizomycotina</taxon>
        <taxon>Sordariomycetes</taxon>
        <taxon>Xylariomycetidae</taxon>
        <taxon>Amphisphaeriales</taxon>
        <taxon>Apiosporaceae</taxon>
        <taxon>Apiospora</taxon>
    </lineage>
</organism>
<evidence type="ECO:0000259" key="2">
    <source>
        <dbReference type="Pfam" id="PF20150"/>
    </source>
</evidence>
<name>A0ABR1T1T9_9PEZI</name>
<feature type="region of interest" description="Disordered" evidence="1">
    <location>
        <begin position="462"/>
        <end position="492"/>
    </location>
</feature>
<dbReference type="Proteomes" id="UP001396898">
    <property type="component" value="Unassembled WGS sequence"/>
</dbReference>